<evidence type="ECO:0000259" key="6">
    <source>
        <dbReference type="Pfam" id="PF01782"/>
    </source>
</evidence>
<dbReference type="Pfam" id="PF01782">
    <property type="entry name" value="RimM"/>
    <property type="match status" value="1"/>
</dbReference>
<keyword evidence="4" id="KW-0698">rRNA processing</keyword>
<name>A0ABD3N4A1_9STRA</name>
<dbReference type="InterPro" id="IPR022998">
    <property type="entry name" value="ThiamineP_synth_TenI"/>
</dbReference>
<proteinExistence type="inferred from homology"/>
<comment type="caution">
    <text evidence="8">The sequence shown here is derived from an EMBL/GenBank/DDBJ whole genome shotgun (WGS) entry which is preliminary data.</text>
</comment>
<dbReference type="Gene3D" id="2.30.30.240">
    <property type="entry name" value="PRC-barrel domain"/>
    <property type="match status" value="1"/>
</dbReference>
<feature type="domain" description="RimM N-terminal" evidence="6">
    <location>
        <begin position="367"/>
        <end position="460"/>
    </location>
</feature>
<dbReference type="Gene3D" id="2.40.30.60">
    <property type="entry name" value="RimM"/>
    <property type="match status" value="1"/>
</dbReference>
<dbReference type="InterPro" id="IPR009000">
    <property type="entry name" value="Transl_B-barrel_sf"/>
</dbReference>
<dbReference type="AlphaFoldDB" id="A0ABD3N4A1"/>
<dbReference type="HAMAP" id="MF_00014">
    <property type="entry name" value="Ribosome_mat_RimM"/>
    <property type="match status" value="1"/>
</dbReference>
<dbReference type="InterPro" id="IPR013785">
    <property type="entry name" value="Aldolase_TIM"/>
</dbReference>
<keyword evidence="5" id="KW-0143">Chaperone</keyword>
<dbReference type="CDD" id="cd00564">
    <property type="entry name" value="TMP_TenI"/>
    <property type="match status" value="1"/>
</dbReference>
<organism evidence="8 9">
    <name type="scientific">Discostella pseudostelligera</name>
    <dbReference type="NCBI Taxonomy" id="259834"/>
    <lineage>
        <taxon>Eukaryota</taxon>
        <taxon>Sar</taxon>
        <taxon>Stramenopiles</taxon>
        <taxon>Ochrophyta</taxon>
        <taxon>Bacillariophyta</taxon>
        <taxon>Coscinodiscophyceae</taxon>
        <taxon>Thalassiosirophycidae</taxon>
        <taxon>Stephanodiscales</taxon>
        <taxon>Stephanodiscaceae</taxon>
        <taxon>Discostella</taxon>
    </lineage>
</organism>
<dbReference type="GO" id="GO:0006364">
    <property type="term" value="P:rRNA processing"/>
    <property type="evidence" value="ECO:0007669"/>
    <property type="project" value="UniProtKB-KW"/>
</dbReference>
<dbReference type="Proteomes" id="UP001530293">
    <property type="component" value="Unassembled WGS sequence"/>
</dbReference>
<evidence type="ECO:0000259" key="7">
    <source>
        <dbReference type="Pfam" id="PF02581"/>
    </source>
</evidence>
<dbReference type="PANTHER" id="PTHR33692">
    <property type="entry name" value="RIBOSOME MATURATION FACTOR RIMM"/>
    <property type="match status" value="1"/>
</dbReference>
<reference evidence="8 9" key="1">
    <citation type="submission" date="2024-10" db="EMBL/GenBank/DDBJ databases">
        <title>Updated reference genomes for cyclostephanoid diatoms.</title>
        <authorList>
            <person name="Roberts W.R."/>
            <person name="Alverson A.J."/>
        </authorList>
    </citation>
    <scope>NUCLEOTIDE SEQUENCE [LARGE SCALE GENOMIC DNA]</scope>
    <source>
        <strain evidence="8 9">AJA232-27</strain>
    </source>
</reference>
<dbReference type="InterPro" id="IPR036206">
    <property type="entry name" value="ThiamineP_synth_sf"/>
</dbReference>
<evidence type="ECO:0000256" key="1">
    <source>
        <dbReference type="ARBA" id="ARBA00004229"/>
    </source>
</evidence>
<dbReference type="PANTHER" id="PTHR33692:SF1">
    <property type="entry name" value="RIBOSOME MATURATION FACTOR RIMM"/>
    <property type="match status" value="1"/>
</dbReference>
<sequence length="618" mass="69816">MLIWGTPPYIAVLTEPDACMSLIRVEETIHSIEQAVMCGGVNLVVLRVDDSSDESDGHKWVLLQRLAELRIKYHFLLVVNNDVDIVLRALSDSIFLDGVHVKEHNAHMIPTIRSELYKYNENIVIGTSCHTLQSAMESYNLGPDYLFVGTCYLTQSHPEKQSVDQLEGPIFPGRVKQELYRMYNKMSGTMKDSELIHKPTIPPIIFAIGGINEQNCHEPVVTYGADGVAVIRTVMQASDPGEVVLQMKAAMEDNLGSSRVKKKNKYANFSKADNLTLDPFDAIIKESRTKLMELHREDSKSKRRRKSASIEEASLEAIDRLLASVDNDMEEAQLSIEEEKRERNKRAFPDTQSIDPYDPTTYGYIELGTIVGAHGVHGLMKLASITDFSHHRLCQPGTRHIKLPNRRSPREVQLLEGRPLRPDAINDGTSNPIYLIRLENVDDREEALKMRGCVLFALEDERVDDLLKEDEYIVSDLVGLNVFLDETVEEHSGKGFEELFVGNIRGVVMGSEMCAIPGLGQDLLVLVLMVVRGVIWYCEFSREFHVADNIVRLYLESQLTHMFTFLSRSIPFVPQIVSSVSLDKRMISIVPPKGLLDLSYRREEKVRIKGLLPPARES</sequence>
<evidence type="ECO:0000256" key="4">
    <source>
        <dbReference type="ARBA" id="ARBA00022552"/>
    </source>
</evidence>
<evidence type="ECO:0000256" key="3">
    <source>
        <dbReference type="ARBA" id="ARBA00022517"/>
    </source>
</evidence>
<keyword evidence="2" id="KW-0963">Cytoplasm</keyword>
<dbReference type="InterPro" id="IPR036976">
    <property type="entry name" value="RimM_N_sf"/>
</dbReference>
<dbReference type="InterPro" id="IPR011961">
    <property type="entry name" value="RimM"/>
</dbReference>
<keyword evidence="9" id="KW-1185">Reference proteome</keyword>
<evidence type="ECO:0000313" key="8">
    <source>
        <dbReference type="EMBL" id="KAL3767535.1"/>
    </source>
</evidence>
<evidence type="ECO:0000256" key="5">
    <source>
        <dbReference type="ARBA" id="ARBA00023186"/>
    </source>
</evidence>
<dbReference type="SUPFAM" id="SSF51391">
    <property type="entry name" value="Thiamin phosphate synthase"/>
    <property type="match status" value="1"/>
</dbReference>
<dbReference type="EMBL" id="JALLBG020000075">
    <property type="protein sequence ID" value="KAL3767535.1"/>
    <property type="molecule type" value="Genomic_DNA"/>
</dbReference>
<feature type="domain" description="Thiamine phosphate synthase/TenI" evidence="7">
    <location>
        <begin position="26"/>
        <end position="163"/>
    </location>
</feature>
<dbReference type="Pfam" id="PF02581">
    <property type="entry name" value="TMP-TENI"/>
    <property type="match status" value="1"/>
</dbReference>
<dbReference type="SUPFAM" id="SSF50447">
    <property type="entry name" value="Translation proteins"/>
    <property type="match status" value="1"/>
</dbReference>
<evidence type="ECO:0000313" key="9">
    <source>
        <dbReference type="Proteomes" id="UP001530293"/>
    </source>
</evidence>
<protein>
    <submittedName>
        <fullName evidence="8">Uncharacterized protein</fullName>
    </submittedName>
</protein>
<keyword evidence="3" id="KW-0690">Ribosome biogenesis</keyword>
<dbReference type="GO" id="GO:0009228">
    <property type="term" value="P:thiamine biosynthetic process"/>
    <property type="evidence" value="ECO:0007669"/>
    <property type="project" value="UniProtKB-KW"/>
</dbReference>
<dbReference type="GO" id="GO:0009507">
    <property type="term" value="C:chloroplast"/>
    <property type="evidence" value="ECO:0007669"/>
    <property type="project" value="UniProtKB-SubCell"/>
</dbReference>
<gene>
    <name evidence="8" type="ORF">ACHAWU_000198</name>
</gene>
<evidence type="ECO:0000256" key="2">
    <source>
        <dbReference type="ARBA" id="ARBA00022490"/>
    </source>
</evidence>
<dbReference type="InterPro" id="IPR002676">
    <property type="entry name" value="RimM_N"/>
</dbReference>
<dbReference type="Gene3D" id="3.20.20.70">
    <property type="entry name" value="Aldolase class I"/>
    <property type="match status" value="1"/>
</dbReference>
<accession>A0ABD3N4A1</accession>
<comment type="subcellular location">
    <subcellularLocation>
        <location evidence="1">Plastid</location>
        <location evidence="1">Chloroplast</location>
    </subcellularLocation>
</comment>